<evidence type="ECO:0008006" key="2">
    <source>
        <dbReference type="Google" id="ProtNLM"/>
    </source>
</evidence>
<accession>A0A1V0SE83</accession>
<dbReference type="EMBL" id="KY684091">
    <property type="protein sequence ID" value="ARF10001.1"/>
    <property type="molecule type" value="Genomic_DNA"/>
</dbReference>
<protein>
    <recommendedName>
        <fullName evidence="2">Peptidase M61 catalytic domain-containing protein</fullName>
    </recommendedName>
</protein>
<evidence type="ECO:0000313" key="1">
    <source>
        <dbReference type="EMBL" id="ARF10001.1"/>
    </source>
</evidence>
<reference evidence="1" key="1">
    <citation type="journal article" date="2017" name="Science">
        <title>Giant viruses with an expanded complement of translation system components.</title>
        <authorList>
            <person name="Schulz F."/>
            <person name="Yutin N."/>
            <person name="Ivanova N.N."/>
            <person name="Ortega D.R."/>
            <person name="Lee T.K."/>
            <person name="Vierheilig J."/>
            <person name="Daims H."/>
            <person name="Horn M."/>
            <person name="Wagner M."/>
            <person name="Jensen G.J."/>
            <person name="Kyrpides N.C."/>
            <person name="Koonin E.V."/>
            <person name="Woyke T."/>
        </authorList>
    </citation>
    <scope>NUCLEOTIDE SEQUENCE</scope>
    <source>
        <strain evidence="1">ILV1</strain>
    </source>
</reference>
<gene>
    <name evidence="1" type="ORF">Indivirus_7_17</name>
</gene>
<organism evidence="1">
    <name type="scientific">Indivirus ILV1</name>
    <dbReference type="NCBI Taxonomy" id="1977633"/>
    <lineage>
        <taxon>Viruses</taxon>
        <taxon>Varidnaviria</taxon>
        <taxon>Bamfordvirae</taxon>
        <taxon>Nucleocytoviricota</taxon>
        <taxon>Megaviricetes</taxon>
        <taxon>Imitervirales</taxon>
        <taxon>Mimiviridae</taxon>
        <taxon>Klosneuvirinae</taxon>
        <taxon>Indivirus</taxon>
    </lineage>
</organism>
<proteinExistence type="predicted"/>
<sequence>MSYHDNYNKYLTKYLQLKNLMRNQNYKLHVEYRFELHGNELTIIIKANQNIDWFLGEQWCTEEINDKVIIKKEMDYIKYNISKKIHEYKDDRLYCYPMVRNNYACFTGVIGLYLPKLSNDYADFKVTYITNFPLFISGIGRISESVTIISNLYLLKTQLYVFTENYIESDYLTLTHKDDAYFFMDKNKIIKKISKFIDKCYEFFEIKNKIKFLINYNGFLVENGSQETGKGGNGNYAGFNYAVTETQKTQELEKELTVYLLHELYHHFNKSSDYASNWFSEGFDEYFCRYLSMSHKKFIQECNIFLKKYWLNPYRNSKITIMTRENFWKNKFIEKLPYEKGFVYALYLHQKYKNDFIDKYKKIILELYYNPKMVINNQILKEMLTDDKFNDYIVNGNTIIIDYDYEIDMKTINFGFDIESAINSHIVRKIKKTSEAYKNGLRNGNISKIHINDNIGTVVIIQNNIRFAFNMFCGNYIKIPQKN</sequence>
<name>A0A1V0SE83_9VIRU</name>